<protein>
    <submittedName>
        <fullName evidence="3">Uncharacterized protein</fullName>
    </submittedName>
</protein>
<evidence type="ECO:0000256" key="2">
    <source>
        <dbReference type="SAM" id="SignalP"/>
    </source>
</evidence>
<keyword evidence="2" id="KW-0732">Signal</keyword>
<organism evidence="3 4">
    <name type="scientific">Enhygromyxa salina</name>
    <dbReference type="NCBI Taxonomy" id="215803"/>
    <lineage>
        <taxon>Bacteria</taxon>
        <taxon>Pseudomonadati</taxon>
        <taxon>Myxococcota</taxon>
        <taxon>Polyangia</taxon>
        <taxon>Nannocystales</taxon>
        <taxon>Nannocystaceae</taxon>
        <taxon>Enhygromyxa</taxon>
    </lineage>
</organism>
<gene>
    <name evidence="3" type="ORF">DB30_06618</name>
</gene>
<name>A0A0C1ZU28_9BACT</name>
<reference evidence="3 4" key="1">
    <citation type="submission" date="2014-12" db="EMBL/GenBank/DDBJ databases">
        <title>Genome assembly of Enhygromyxa salina DSM 15201.</title>
        <authorList>
            <person name="Sharma G."/>
            <person name="Subramanian S."/>
        </authorList>
    </citation>
    <scope>NUCLEOTIDE SEQUENCE [LARGE SCALE GENOMIC DNA]</scope>
    <source>
        <strain evidence="3 4">DSM 15201</strain>
    </source>
</reference>
<dbReference type="EMBL" id="JMCC02000070">
    <property type="protein sequence ID" value="KIG14563.1"/>
    <property type="molecule type" value="Genomic_DNA"/>
</dbReference>
<sequence length="286" mass="30172">MRTRNTTWLALFICACSGTPSADEGSSTTEPSGTDASSTTGTETDDTETDDTETGEPPQPCPVDPRIDSWSVEVEYNGLTDEPFTLACTVDSVNNPGSFDLDCPDAPDGPPNLFGFDLIINVQGFPASLPLEVGQSVEFEHWVGDAFASAWAVRDETQRLLVLGYSGSALPEEGGDPALAPSPEFLGALRVASVDGLCDTLCETPGLGVPPECYCKRQLAIEASVAPELEPIQILDRSAGVVPGELGGHMSVWQAVAREDCSSENPSSPLTTPYGYSFVFITDLAG</sequence>
<dbReference type="AlphaFoldDB" id="A0A0C1ZU28"/>
<evidence type="ECO:0000313" key="4">
    <source>
        <dbReference type="Proteomes" id="UP000031599"/>
    </source>
</evidence>
<evidence type="ECO:0000256" key="1">
    <source>
        <dbReference type="SAM" id="MobiDB-lite"/>
    </source>
</evidence>
<feature type="region of interest" description="Disordered" evidence="1">
    <location>
        <begin position="19"/>
        <end position="67"/>
    </location>
</feature>
<dbReference type="Proteomes" id="UP000031599">
    <property type="component" value="Unassembled WGS sequence"/>
</dbReference>
<feature type="signal peptide" evidence="2">
    <location>
        <begin position="1"/>
        <end position="22"/>
    </location>
</feature>
<feature type="compositionally biased region" description="Acidic residues" evidence="1">
    <location>
        <begin position="43"/>
        <end position="54"/>
    </location>
</feature>
<feature type="chain" id="PRO_5002145405" evidence="2">
    <location>
        <begin position="23"/>
        <end position="286"/>
    </location>
</feature>
<accession>A0A0C1ZU28</accession>
<proteinExistence type="predicted"/>
<feature type="compositionally biased region" description="Low complexity" evidence="1">
    <location>
        <begin position="32"/>
        <end position="42"/>
    </location>
</feature>
<evidence type="ECO:0000313" key="3">
    <source>
        <dbReference type="EMBL" id="KIG14563.1"/>
    </source>
</evidence>
<feature type="compositionally biased region" description="Polar residues" evidence="1">
    <location>
        <begin position="19"/>
        <end position="31"/>
    </location>
</feature>
<dbReference type="RefSeq" id="WP_052553305.1">
    <property type="nucleotide sequence ID" value="NZ_JMCC02000070.1"/>
</dbReference>
<comment type="caution">
    <text evidence="3">The sequence shown here is derived from an EMBL/GenBank/DDBJ whole genome shotgun (WGS) entry which is preliminary data.</text>
</comment>
<dbReference type="PROSITE" id="PS51257">
    <property type="entry name" value="PROKAR_LIPOPROTEIN"/>
    <property type="match status" value="1"/>
</dbReference>